<reference evidence="2 3" key="1">
    <citation type="journal article" date="2016" name="Mol. Biol. Evol.">
        <title>Comparative Genomics of Early-Diverging Mushroom-Forming Fungi Provides Insights into the Origins of Lignocellulose Decay Capabilities.</title>
        <authorList>
            <person name="Nagy L.G."/>
            <person name="Riley R."/>
            <person name="Tritt A."/>
            <person name="Adam C."/>
            <person name="Daum C."/>
            <person name="Floudas D."/>
            <person name="Sun H."/>
            <person name="Yadav J.S."/>
            <person name="Pangilinan J."/>
            <person name="Larsson K.H."/>
            <person name="Matsuura K."/>
            <person name="Barry K."/>
            <person name="Labutti K."/>
            <person name="Kuo R."/>
            <person name="Ohm R.A."/>
            <person name="Bhattacharya S.S."/>
            <person name="Shirouzu T."/>
            <person name="Yoshinaga Y."/>
            <person name="Martin F.M."/>
            <person name="Grigoriev I.V."/>
            <person name="Hibbett D.S."/>
        </authorList>
    </citation>
    <scope>NUCLEOTIDE SEQUENCE [LARGE SCALE GENOMIC DNA]</scope>
    <source>
        <strain evidence="2 3">CBS 109695</strain>
    </source>
</reference>
<proteinExistence type="predicted"/>
<protein>
    <submittedName>
        <fullName evidence="2">Uncharacterized protein</fullName>
    </submittedName>
</protein>
<gene>
    <name evidence="2" type="ORF">FIBSPDRAFT_880574</name>
</gene>
<organism evidence="2 3">
    <name type="scientific">Athelia psychrophila</name>
    <dbReference type="NCBI Taxonomy" id="1759441"/>
    <lineage>
        <taxon>Eukaryota</taxon>
        <taxon>Fungi</taxon>
        <taxon>Dikarya</taxon>
        <taxon>Basidiomycota</taxon>
        <taxon>Agaricomycotina</taxon>
        <taxon>Agaricomycetes</taxon>
        <taxon>Agaricomycetidae</taxon>
        <taxon>Atheliales</taxon>
        <taxon>Atheliaceae</taxon>
        <taxon>Athelia</taxon>
    </lineage>
</organism>
<evidence type="ECO:0000313" key="3">
    <source>
        <dbReference type="Proteomes" id="UP000076532"/>
    </source>
</evidence>
<feature type="transmembrane region" description="Helical" evidence="1">
    <location>
        <begin position="20"/>
        <end position="41"/>
    </location>
</feature>
<accession>A0A167SN59</accession>
<evidence type="ECO:0000313" key="2">
    <source>
        <dbReference type="EMBL" id="KZP02085.1"/>
    </source>
</evidence>
<name>A0A167SN59_9AGAM</name>
<keyword evidence="1" id="KW-0472">Membrane</keyword>
<evidence type="ECO:0000256" key="1">
    <source>
        <dbReference type="SAM" id="Phobius"/>
    </source>
</evidence>
<dbReference type="Proteomes" id="UP000076532">
    <property type="component" value="Unassembled WGS sequence"/>
</dbReference>
<keyword evidence="1" id="KW-0812">Transmembrane</keyword>
<dbReference type="AlphaFoldDB" id="A0A167SN59"/>
<dbReference type="EMBL" id="KV419025">
    <property type="protein sequence ID" value="KZP02085.1"/>
    <property type="molecule type" value="Genomic_DNA"/>
</dbReference>
<keyword evidence="1" id="KW-1133">Transmembrane helix</keyword>
<keyword evidence="3" id="KW-1185">Reference proteome</keyword>
<sequence length="54" mass="6155">MVVLTVDGRTATRRPYPSRSSLNCPSIWPYCILVVIVLYPYEVRCSSLAGRCEY</sequence>